<name>A0A5R9GDH2_9BACL</name>
<dbReference type="EMBL" id="VCIW01000021">
    <property type="protein sequence ID" value="TLS49425.1"/>
    <property type="molecule type" value="Genomic_DNA"/>
</dbReference>
<sequence>MVKHKLSLDVREILRQLEFTFEQWEAYESNAMLEERPTIRKTESASAVAVQPLETEEDSGAGNETNGFRPPCDEG</sequence>
<keyword evidence="3" id="KW-1185">Reference proteome</keyword>
<evidence type="ECO:0000313" key="2">
    <source>
        <dbReference type="EMBL" id="TLS49425.1"/>
    </source>
</evidence>
<dbReference type="RefSeq" id="WP_138197142.1">
    <property type="nucleotide sequence ID" value="NZ_VCIW01000021.1"/>
</dbReference>
<protein>
    <submittedName>
        <fullName evidence="2">Uncharacterized protein</fullName>
    </submittedName>
</protein>
<reference evidence="2 3" key="1">
    <citation type="submission" date="2019-05" db="EMBL/GenBank/DDBJ databases">
        <authorList>
            <person name="Narsing Rao M.P."/>
            <person name="Li W.J."/>
        </authorList>
    </citation>
    <scope>NUCLEOTIDE SEQUENCE [LARGE SCALE GENOMIC DNA]</scope>
    <source>
        <strain evidence="2 3">SYSU_K30003</strain>
    </source>
</reference>
<evidence type="ECO:0000256" key="1">
    <source>
        <dbReference type="SAM" id="MobiDB-lite"/>
    </source>
</evidence>
<accession>A0A5R9GDH2</accession>
<dbReference type="Proteomes" id="UP000309676">
    <property type="component" value="Unassembled WGS sequence"/>
</dbReference>
<gene>
    <name evidence="2" type="ORF">FE782_25245</name>
</gene>
<evidence type="ECO:0000313" key="3">
    <source>
        <dbReference type="Proteomes" id="UP000309676"/>
    </source>
</evidence>
<dbReference type="AlphaFoldDB" id="A0A5R9GDH2"/>
<proteinExistence type="predicted"/>
<feature type="region of interest" description="Disordered" evidence="1">
    <location>
        <begin position="41"/>
        <end position="75"/>
    </location>
</feature>
<organism evidence="2 3">
    <name type="scientific">Paenibacillus antri</name>
    <dbReference type="NCBI Taxonomy" id="2582848"/>
    <lineage>
        <taxon>Bacteria</taxon>
        <taxon>Bacillati</taxon>
        <taxon>Bacillota</taxon>
        <taxon>Bacilli</taxon>
        <taxon>Bacillales</taxon>
        <taxon>Paenibacillaceae</taxon>
        <taxon>Paenibacillus</taxon>
    </lineage>
</organism>
<comment type="caution">
    <text evidence="2">The sequence shown here is derived from an EMBL/GenBank/DDBJ whole genome shotgun (WGS) entry which is preliminary data.</text>
</comment>